<dbReference type="PANTHER" id="PTHR23204">
    <property type="entry name" value="CLEAVAGE AND POLYADENYLATION SPECIFIC FACTOR"/>
    <property type="match status" value="1"/>
</dbReference>
<feature type="compositionally biased region" description="Acidic residues" evidence="3">
    <location>
        <begin position="1"/>
        <end position="17"/>
    </location>
</feature>
<proteinExistence type="inferred from homology"/>
<dbReference type="AlphaFoldDB" id="A0A165AHF7"/>
<feature type="compositionally biased region" description="Gly residues" evidence="3">
    <location>
        <begin position="239"/>
        <end position="248"/>
    </location>
</feature>
<dbReference type="CDD" id="cd12372">
    <property type="entry name" value="RRM_CFIm68_CFIm59"/>
    <property type="match status" value="1"/>
</dbReference>
<dbReference type="GO" id="GO:0003723">
    <property type="term" value="F:RNA binding"/>
    <property type="evidence" value="ECO:0007669"/>
    <property type="project" value="UniProtKB-UniRule"/>
</dbReference>
<keyword evidence="6" id="KW-1185">Reference proteome</keyword>
<feature type="compositionally biased region" description="Basic and acidic residues" evidence="3">
    <location>
        <begin position="219"/>
        <end position="235"/>
    </location>
</feature>
<dbReference type="InterPro" id="IPR012677">
    <property type="entry name" value="Nucleotide-bd_a/b_plait_sf"/>
</dbReference>
<dbReference type="InterPro" id="IPR035979">
    <property type="entry name" value="RBD_domain_sf"/>
</dbReference>
<feature type="compositionally biased region" description="Polar residues" evidence="3">
    <location>
        <begin position="84"/>
        <end position="97"/>
    </location>
</feature>
<protein>
    <recommendedName>
        <fullName evidence="4">RRM domain-containing protein</fullName>
    </recommendedName>
</protein>
<evidence type="ECO:0000313" key="6">
    <source>
        <dbReference type="Proteomes" id="UP000076632"/>
    </source>
</evidence>
<dbReference type="InParanoid" id="A0A165AHF7"/>
<name>A0A165AHF7_XYLHT</name>
<dbReference type="InterPro" id="IPR034772">
    <property type="entry name" value="CPSF6/7"/>
</dbReference>
<evidence type="ECO:0000256" key="3">
    <source>
        <dbReference type="SAM" id="MobiDB-lite"/>
    </source>
</evidence>
<dbReference type="RefSeq" id="XP_018186035.1">
    <property type="nucleotide sequence ID" value="XM_018336443.1"/>
</dbReference>
<dbReference type="PROSITE" id="PS50102">
    <property type="entry name" value="RRM"/>
    <property type="match status" value="1"/>
</dbReference>
<accession>A0A165AHF7</accession>
<feature type="region of interest" description="Disordered" evidence="3">
    <location>
        <begin position="1"/>
        <end position="122"/>
    </location>
</feature>
<feature type="compositionally biased region" description="Basic and acidic residues" evidence="3">
    <location>
        <begin position="109"/>
        <end position="120"/>
    </location>
</feature>
<evidence type="ECO:0000256" key="1">
    <source>
        <dbReference type="ARBA" id="ARBA00006265"/>
    </source>
</evidence>
<feature type="region of interest" description="Disordered" evidence="3">
    <location>
        <begin position="390"/>
        <end position="421"/>
    </location>
</feature>
<dbReference type="OMA" id="WNTDDDI"/>
<evidence type="ECO:0000256" key="2">
    <source>
        <dbReference type="PROSITE-ProRule" id="PRU00176"/>
    </source>
</evidence>
<keyword evidence="2" id="KW-0694">RNA-binding</keyword>
<evidence type="ECO:0000259" key="4">
    <source>
        <dbReference type="PROSITE" id="PS50102"/>
    </source>
</evidence>
<dbReference type="OrthoDB" id="10065185at2759"/>
<dbReference type="GO" id="GO:0005634">
    <property type="term" value="C:nucleus"/>
    <property type="evidence" value="ECO:0007669"/>
    <property type="project" value="UniProtKB-SubCell"/>
</dbReference>
<dbReference type="SUPFAM" id="SSF54928">
    <property type="entry name" value="RNA-binding domain, RBD"/>
    <property type="match status" value="1"/>
</dbReference>
<dbReference type="Gene3D" id="3.30.70.330">
    <property type="match status" value="1"/>
</dbReference>
<dbReference type="Proteomes" id="UP000076632">
    <property type="component" value="Unassembled WGS sequence"/>
</dbReference>
<gene>
    <name evidence="5" type="ORF">L228DRAFT_28740</name>
</gene>
<dbReference type="InterPro" id="IPR000504">
    <property type="entry name" value="RRM_dom"/>
</dbReference>
<organism evidence="5 6">
    <name type="scientific">Xylona heveae (strain CBS 132557 / TC161)</name>
    <dbReference type="NCBI Taxonomy" id="1328760"/>
    <lineage>
        <taxon>Eukaryota</taxon>
        <taxon>Fungi</taxon>
        <taxon>Dikarya</taxon>
        <taxon>Ascomycota</taxon>
        <taxon>Pezizomycotina</taxon>
        <taxon>Xylonomycetes</taxon>
        <taxon>Xylonales</taxon>
        <taxon>Xylonaceae</taxon>
        <taxon>Xylona</taxon>
    </lineage>
</organism>
<reference evidence="5 6" key="1">
    <citation type="journal article" date="2016" name="Fungal Biol.">
        <title>The genome of Xylona heveae provides a window into fungal endophytism.</title>
        <authorList>
            <person name="Gazis R."/>
            <person name="Kuo A."/>
            <person name="Riley R."/>
            <person name="LaButti K."/>
            <person name="Lipzen A."/>
            <person name="Lin J."/>
            <person name="Amirebrahimi M."/>
            <person name="Hesse C.N."/>
            <person name="Spatafora J.W."/>
            <person name="Henrissat B."/>
            <person name="Hainaut M."/>
            <person name="Grigoriev I.V."/>
            <person name="Hibbett D.S."/>
        </authorList>
    </citation>
    <scope>NUCLEOTIDE SEQUENCE [LARGE SCALE GENOMIC DNA]</scope>
    <source>
        <strain evidence="5 6">TC161</strain>
    </source>
</reference>
<feature type="domain" description="RRM" evidence="4">
    <location>
        <begin position="127"/>
        <end position="213"/>
    </location>
</feature>
<dbReference type="GO" id="GO:0006397">
    <property type="term" value="P:mRNA processing"/>
    <property type="evidence" value="ECO:0007669"/>
    <property type="project" value="UniProtKB-KW"/>
</dbReference>
<evidence type="ECO:0000313" key="5">
    <source>
        <dbReference type="EMBL" id="KZF20480.1"/>
    </source>
</evidence>
<feature type="compositionally biased region" description="Polar residues" evidence="3">
    <location>
        <begin position="41"/>
        <end position="75"/>
    </location>
</feature>
<comment type="similarity">
    <text evidence="1">Belongs to the RRM CPSF6/7 family.</text>
</comment>
<dbReference type="STRING" id="1328760.A0A165AHF7"/>
<dbReference type="EMBL" id="KV407463">
    <property type="protein sequence ID" value="KZF20480.1"/>
    <property type="molecule type" value="Genomic_DNA"/>
</dbReference>
<sequence>MADEDNFDIDIYGDDSGEYQQEANGASDEKKPGQEDITLEDQPNQKSDGATGPAQASNNTQGASQGASHESSEQVGESEHSEMQQRISTTEGASQNDVLPPKQPPQEQGIKRKEGPDTRPVETGATSALFISDLHWWTTDDDVRGWVNQSGCEDELKDITFSEHKVNGKSKGQVFVEFISPQAATAVKQKIESFNANPQQLKKHTVNFTAATANPFRTLPKDAPARGKDGRDHRSGSFGSPGGMGGGVSPVAGNFGMGGGFRGGRGGFNRGGAMNNMGGYGNRNFSPVGGMASSGYPSAGPMAGFQPAMGMQPYGNFGNRGNMGMRNGPGGNRGRGGMAPSPMMGGMPMGNMGMAMGAMPGQMGAMGAGMNMGPMGGMQGQASFAGPTPHYNPAFFNQSQQAAAGGDGNWNPHGAKRPRPE</sequence>
<feature type="region of interest" description="Disordered" evidence="3">
    <location>
        <begin position="217"/>
        <end position="251"/>
    </location>
</feature>
<dbReference type="SMART" id="SM00360">
    <property type="entry name" value="RRM"/>
    <property type="match status" value="1"/>
</dbReference>
<dbReference type="GeneID" id="28901580"/>